<dbReference type="EMBL" id="CAMAPE010000004">
    <property type="protein sequence ID" value="CAH9061547.1"/>
    <property type="molecule type" value="Genomic_DNA"/>
</dbReference>
<evidence type="ECO:0000313" key="2">
    <source>
        <dbReference type="EMBL" id="CAH9061547.1"/>
    </source>
</evidence>
<name>A0A9P0YJM1_CUSEU</name>
<dbReference type="OrthoDB" id="97518at2759"/>
<gene>
    <name evidence="2" type="ORF">CEURO_LOCUS1756</name>
</gene>
<keyword evidence="3" id="KW-1185">Reference proteome</keyword>
<dbReference type="PANTHER" id="PTHR31087">
    <property type="match status" value="1"/>
</dbReference>
<sequence length="226" mass="25314">MAGVSIPYPQQTTPMAPVIGPEFVAPYGVDLAFVRKVRILFQQEKFEVLGVDGNVIFKIKSNLFLNRDRILLLDAADNPVATLQQNLFSLHSRWKVFRGKSTDPKDLLFRLKKSSLFGFKTKLNIYLAANTKEEVCNFYMDGSWSRKSCMVHAHGGGGGGESSAIIAQMHKKHTTGSTAAGKVNFWMTVYPNVDYAFIVSLVVILEDIHRQRSQNQQMANQQMGNI</sequence>
<comment type="caution">
    <text evidence="2">The sequence shown here is derived from an EMBL/GenBank/DDBJ whole genome shotgun (WGS) entry which is preliminary data.</text>
</comment>
<dbReference type="Proteomes" id="UP001152484">
    <property type="component" value="Unassembled WGS sequence"/>
</dbReference>
<comment type="similarity">
    <text evidence="1">Belongs to the LOR family.</text>
</comment>
<dbReference type="SUPFAM" id="SSF54518">
    <property type="entry name" value="Tubby C-terminal domain-like"/>
    <property type="match status" value="1"/>
</dbReference>
<dbReference type="Gene3D" id="2.40.160.200">
    <property type="entry name" value="LURP1-related"/>
    <property type="match status" value="1"/>
</dbReference>
<dbReference type="InterPro" id="IPR007612">
    <property type="entry name" value="LOR"/>
</dbReference>
<reference evidence="2" key="1">
    <citation type="submission" date="2022-07" db="EMBL/GenBank/DDBJ databases">
        <authorList>
            <person name="Macas J."/>
            <person name="Novak P."/>
            <person name="Neumann P."/>
        </authorList>
    </citation>
    <scope>NUCLEOTIDE SEQUENCE</scope>
</reference>
<evidence type="ECO:0000256" key="1">
    <source>
        <dbReference type="ARBA" id="ARBA00005437"/>
    </source>
</evidence>
<accession>A0A9P0YJM1</accession>
<dbReference type="InterPro" id="IPR025659">
    <property type="entry name" value="Tubby-like_C"/>
</dbReference>
<organism evidence="2 3">
    <name type="scientific">Cuscuta europaea</name>
    <name type="common">European dodder</name>
    <dbReference type="NCBI Taxonomy" id="41803"/>
    <lineage>
        <taxon>Eukaryota</taxon>
        <taxon>Viridiplantae</taxon>
        <taxon>Streptophyta</taxon>
        <taxon>Embryophyta</taxon>
        <taxon>Tracheophyta</taxon>
        <taxon>Spermatophyta</taxon>
        <taxon>Magnoliopsida</taxon>
        <taxon>eudicotyledons</taxon>
        <taxon>Gunneridae</taxon>
        <taxon>Pentapetalae</taxon>
        <taxon>asterids</taxon>
        <taxon>lamiids</taxon>
        <taxon>Solanales</taxon>
        <taxon>Convolvulaceae</taxon>
        <taxon>Cuscuteae</taxon>
        <taxon>Cuscuta</taxon>
        <taxon>Cuscuta subgen. Cuscuta</taxon>
    </lineage>
</organism>
<dbReference type="InterPro" id="IPR038595">
    <property type="entry name" value="LOR_sf"/>
</dbReference>
<dbReference type="AlphaFoldDB" id="A0A9P0YJM1"/>
<proteinExistence type="inferred from homology"/>
<protein>
    <submittedName>
        <fullName evidence="2">Uncharacterized protein</fullName>
    </submittedName>
</protein>
<dbReference type="Pfam" id="PF04525">
    <property type="entry name" value="LOR"/>
    <property type="match status" value="1"/>
</dbReference>
<dbReference type="PANTHER" id="PTHR31087:SF58">
    <property type="entry name" value="OS07G0230700 PROTEIN"/>
    <property type="match status" value="1"/>
</dbReference>
<evidence type="ECO:0000313" key="3">
    <source>
        <dbReference type="Proteomes" id="UP001152484"/>
    </source>
</evidence>